<dbReference type="GO" id="GO:0006400">
    <property type="term" value="P:tRNA modification"/>
    <property type="evidence" value="ECO:0007669"/>
    <property type="project" value="UniProtKB-UniRule"/>
</dbReference>
<keyword evidence="2 8" id="KW-0963">Cytoplasm</keyword>
<comment type="similarity">
    <text evidence="8">Belongs to the tRNA(Ile)-lysidine synthase family.</text>
</comment>
<evidence type="ECO:0000256" key="2">
    <source>
        <dbReference type="ARBA" id="ARBA00022490"/>
    </source>
</evidence>
<proteinExistence type="inferred from homology"/>
<comment type="subcellular location">
    <subcellularLocation>
        <location evidence="1 8">Cytoplasm</location>
    </subcellularLocation>
</comment>
<dbReference type="SUPFAM" id="SSF56037">
    <property type="entry name" value="PheT/TilS domain"/>
    <property type="match status" value="1"/>
</dbReference>
<dbReference type="HAMAP" id="MF_01161">
    <property type="entry name" value="tRNA_Ile_lys_synt"/>
    <property type="match status" value="1"/>
</dbReference>
<comment type="caution">
    <text evidence="10">The sequence shown here is derived from an EMBL/GenBank/DDBJ whole genome shotgun (WGS) entry which is preliminary data.</text>
</comment>
<dbReference type="InterPro" id="IPR015262">
    <property type="entry name" value="tRNA_Ile_lys_synt_subst-bd"/>
</dbReference>
<dbReference type="Pfam" id="PF01171">
    <property type="entry name" value="ATP_bind_3"/>
    <property type="match status" value="1"/>
</dbReference>
<dbReference type="InterPro" id="IPR014729">
    <property type="entry name" value="Rossmann-like_a/b/a_fold"/>
</dbReference>
<dbReference type="InterPro" id="IPR011063">
    <property type="entry name" value="TilS/TtcA_N"/>
</dbReference>
<feature type="binding site" evidence="8">
    <location>
        <begin position="18"/>
        <end position="23"/>
    </location>
    <ligand>
        <name>ATP</name>
        <dbReference type="ChEBI" id="CHEBI:30616"/>
    </ligand>
</feature>
<gene>
    <name evidence="8 10" type="primary">tilS</name>
    <name evidence="10" type="ORF">E2F46_05740</name>
</gene>
<keyword evidence="5 8" id="KW-0547">Nucleotide-binding</keyword>
<evidence type="ECO:0000259" key="9">
    <source>
        <dbReference type="SMART" id="SM00977"/>
    </source>
</evidence>
<organism evidence="10 11">
    <name type="scientific">Luteimonas aestuarii</name>
    <dbReference type="NCBI Taxonomy" id="453837"/>
    <lineage>
        <taxon>Bacteria</taxon>
        <taxon>Pseudomonadati</taxon>
        <taxon>Pseudomonadota</taxon>
        <taxon>Gammaproteobacteria</taxon>
        <taxon>Lysobacterales</taxon>
        <taxon>Lysobacteraceae</taxon>
        <taxon>Luteimonas</taxon>
    </lineage>
</organism>
<feature type="domain" description="Lysidine-tRNA(Ile) synthetase C-terminal" evidence="9">
    <location>
        <begin position="351"/>
        <end position="425"/>
    </location>
</feature>
<dbReference type="SUPFAM" id="SSF52402">
    <property type="entry name" value="Adenine nucleotide alpha hydrolases-like"/>
    <property type="match status" value="1"/>
</dbReference>
<dbReference type="OrthoDB" id="9807403at2"/>
<accession>A0A4R5TYR2</accession>
<dbReference type="NCBIfam" id="TIGR02433">
    <property type="entry name" value="lysidine_TilS_C"/>
    <property type="match status" value="1"/>
</dbReference>
<dbReference type="SMART" id="SM00977">
    <property type="entry name" value="TilS_C"/>
    <property type="match status" value="1"/>
</dbReference>
<keyword evidence="11" id="KW-1185">Reference proteome</keyword>
<evidence type="ECO:0000256" key="7">
    <source>
        <dbReference type="ARBA" id="ARBA00048539"/>
    </source>
</evidence>
<evidence type="ECO:0000256" key="1">
    <source>
        <dbReference type="ARBA" id="ARBA00004496"/>
    </source>
</evidence>
<comment type="function">
    <text evidence="8">Ligates lysine onto the cytidine present at position 34 of the AUA codon-specific tRNA(Ile) that contains the anticodon CAU, in an ATP-dependent manner. Cytidine is converted to lysidine, thus changing the amino acid specificity of the tRNA from methionine to isoleucine.</text>
</comment>
<dbReference type="CDD" id="cd01992">
    <property type="entry name" value="TilS_N"/>
    <property type="match status" value="1"/>
</dbReference>
<evidence type="ECO:0000256" key="4">
    <source>
        <dbReference type="ARBA" id="ARBA00022694"/>
    </source>
</evidence>
<keyword evidence="4 8" id="KW-0819">tRNA processing</keyword>
<keyword evidence="6 8" id="KW-0067">ATP-binding</keyword>
<dbReference type="Gene3D" id="3.40.50.620">
    <property type="entry name" value="HUPs"/>
    <property type="match status" value="1"/>
</dbReference>
<dbReference type="PANTHER" id="PTHR43033:SF1">
    <property type="entry name" value="TRNA(ILE)-LYSIDINE SYNTHASE-RELATED"/>
    <property type="match status" value="1"/>
</dbReference>
<dbReference type="EMBL" id="SMTF01000003">
    <property type="protein sequence ID" value="TDK26350.1"/>
    <property type="molecule type" value="Genomic_DNA"/>
</dbReference>
<dbReference type="GO" id="GO:0005524">
    <property type="term" value="F:ATP binding"/>
    <property type="evidence" value="ECO:0007669"/>
    <property type="project" value="UniProtKB-UniRule"/>
</dbReference>
<sequence>MATIPHVQTGACVWVGYSGGLDSTVLLHALASHQRRHGGALRALHVHHGLHADAEDWARHCIDACAALDVPLDVLQVEVAKHSGEGLEAAARNARHAAFASLLKPGDVLALAHHLDDQAETFLLRALRGAGDGLGAMRAWRRFEPGWLWRPLLDTPRTALLAYAQRHGLRWIDDPTNASEAHDRNFLRRQVMPLLQARWPQAANSLAASAALQRDAVALLEAEDAAALAQVRCADPACVDVERLAALPRERRARVLRRWIGGCGLPPLPAEGVSRIEHDLLKASADTTPAFAWHDAIVRRWRGLLWAERTHVPLPSAFRQAWDGKAPLHLPGSGTLALEGTMHSTIEPTTWIVHARTGGERITLPGRTHSHALKHVLQALGIPPWIRARLPVLSHADGDVLAAGDLVASAAFSEWMQASGLRLRWQPAAA</sequence>
<dbReference type="GO" id="GO:0005737">
    <property type="term" value="C:cytoplasm"/>
    <property type="evidence" value="ECO:0007669"/>
    <property type="project" value="UniProtKB-SubCell"/>
</dbReference>
<evidence type="ECO:0000313" key="11">
    <source>
        <dbReference type="Proteomes" id="UP000294796"/>
    </source>
</evidence>
<evidence type="ECO:0000256" key="5">
    <source>
        <dbReference type="ARBA" id="ARBA00022741"/>
    </source>
</evidence>
<keyword evidence="3 8" id="KW-0436">Ligase</keyword>
<dbReference type="Proteomes" id="UP000294796">
    <property type="component" value="Unassembled WGS sequence"/>
</dbReference>
<dbReference type="Pfam" id="PF11734">
    <property type="entry name" value="TilS_C"/>
    <property type="match status" value="1"/>
</dbReference>
<evidence type="ECO:0000256" key="3">
    <source>
        <dbReference type="ARBA" id="ARBA00022598"/>
    </source>
</evidence>
<evidence type="ECO:0000313" key="10">
    <source>
        <dbReference type="EMBL" id="TDK26350.1"/>
    </source>
</evidence>
<dbReference type="AlphaFoldDB" id="A0A4R5TYR2"/>
<dbReference type="SUPFAM" id="SSF82829">
    <property type="entry name" value="MesJ substrate recognition domain-like"/>
    <property type="match status" value="1"/>
</dbReference>
<evidence type="ECO:0000256" key="8">
    <source>
        <dbReference type="HAMAP-Rule" id="MF_01161"/>
    </source>
</evidence>
<dbReference type="InterPro" id="IPR012094">
    <property type="entry name" value="tRNA_Ile_lys_synt"/>
</dbReference>
<dbReference type="EC" id="6.3.4.19" evidence="8"/>
<dbReference type="PANTHER" id="PTHR43033">
    <property type="entry name" value="TRNA(ILE)-LYSIDINE SYNTHASE-RELATED"/>
    <property type="match status" value="1"/>
</dbReference>
<dbReference type="GO" id="GO:0032267">
    <property type="term" value="F:tRNA(Ile)-lysidine synthase activity"/>
    <property type="evidence" value="ECO:0007669"/>
    <property type="project" value="UniProtKB-EC"/>
</dbReference>
<name>A0A4R5TYR2_9GAMM</name>
<comment type="catalytic activity">
    <reaction evidence="7 8">
        <text>cytidine(34) in tRNA(Ile2) + L-lysine + ATP = lysidine(34) in tRNA(Ile2) + AMP + diphosphate + H(+)</text>
        <dbReference type="Rhea" id="RHEA:43744"/>
        <dbReference type="Rhea" id="RHEA-COMP:10625"/>
        <dbReference type="Rhea" id="RHEA-COMP:10670"/>
        <dbReference type="ChEBI" id="CHEBI:15378"/>
        <dbReference type="ChEBI" id="CHEBI:30616"/>
        <dbReference type="ChEBI" id="CHEBI:32551"/>
        <dbReference type="ChEBI" id="CHEBI:33019"/>
        <dbReference type="ChEBI" id="CHEBI:82748"/>
        <dbReference type="ChEBI" id="CHEBI:83665"/>
        <dbReference type="ChEBI" id="CHEBI:456215"/>
        <dbReference type="EC" id="6.3.4.19"/>
    </reaction>
</comment>
<dbReference type="Pfam" id="PF09179">
    <property type="entry name" value="TilS"/>
    <property type="match status" value="1"/>
</dbReference>
<comment type="domain">
    <text evidence="8">The N-terminal region contains the highly conserved SGGXDS motif, predicted to be a P-loop motif involved in ATP binding.</text>
</comment>
<dbReference type="InterPro" id="IPR012795">
    <property type="entry name" value="tRNA_Ile_lys_synt_N"/>
</dbReference>
<protein>
    <recommendedName>
        <fullName evidence="8">tRNA(Ile)-lysidine synthase</fullName>
        <ecNumber evidence="8">6.3.4.19</ecNumber>
    </recommendedName>
    <alternativeName>
        <fullName evidence="8">tRNA(Ile)-2-lysyl-cytidine synthase</fullName>
    </alternativeName>
    <alternativeName>
        <fullName evidence="8">tRNA(Ile)-lysidine synthetase</fullName>
    </alternativeName>
</protein>
<dbReference type="InterPro" id="IPR012796">
    <property type="entry name" value="Lysidine-tRNA-synth_C"/>
</dbReference>
<dbReference type="NCBIfam" id="TIGR02432">
    <property type="entry name" value="lysidine_TilS_N"/>
    <property type="match status" value="1"/>
</dbReference>
<dbReference type="Gene3D" id="1.20.59.20">
    <property type="match status" value="1"/>
</dbReference>
<reference evidence="10 11" key="1">
    <citation type="submission" date="2019-03" db="EMBL/GenBank/DDBJ databases">
        <title>Luteimonas zhaokaii sp.nov., isolated from the rectal contents of Plateau pika in Yushu, Qinghai Province, China.</title>
        <authorList>
            <person name="Zhang G."/>
        </authorList>
    </citation>
    <scope>NUCLEOTIDE SEQUENCE [LARGE SCALE GENOMIC DNA]</scope>
    <source>
        <strain evidence="10 11">B9</strain>
    </source>
</reference>
<evidence type="ECO:0000256" key="6">
    <source>
        <dbReference type="ARBA" id="ARBA00022840"/>
    </source>
</evidence>